<evidence type="ECO:0000313" key="3">
    <source>
        <dbReference type="Proteomes" id="UP001432027"/>
    </source>
</evidence>
<feature type="non-terminal residue" evidence="2">
    <location>
        <position position="117"/>
    </location>
</feature>
<protein>
    <recommendedName>
        <fullName evidence="1">F-box domain-containing protein</fullName>
    </recommendedName>
</protein>
<dbReference type="Pfam" id="PF00646">
    <property type="entry name" value="F-box"/>
    <property type="match status" value="1"/>
</dbReference>
<evidence type="ECO:0000313" key="2">
    <source>
        <dbReference type="EMBL" id="GMS90013.1"/>
    </source>
</evidence>
<proteinExistence type="predicted"/>
<sequence>LDVTIVFASVCMVLLLNNLPELLNDCVVVLSIIRRKLRPVVATVISHSALISLGAQPWLTNEIFMKPITMPLMEFPGIILLEIFDRLSFIDRMSIRSVNRRLFTLEPRAIAATERTK</sequence>
<evidence type="ECO:0000259" key="1">
    <source>
        <dbReference type="PROSITE" id="PS50181"/>
    </source>
</evidence>
<comment type="caution">
    <text evidence="2">The sequence shown here is derived from an EMBL/GenBank/DDBJ whole genome shotgun (WGS) entry which is preliminary data.</text>
</comment>
<name>A0AAV5TB19_9BILA</name>
<dbReference type="InterPro" id="IPR001810">
    <property type="entry name" value="F-box_dom"/>
</dbReference>
<accession>A0AAV5TB19</accession>
<dbReference type="AlphaFoldDB" id="A0AAV5TB19"/>
<reference evidence="2" key="1">
    <citation type="submission" date="2023-10" db="EMBL/GenBank/DDBJ databases">
        <title>Genome assembly of Pristionchus species.</title>
        <authorList>
            <person name="Yoshida K."/>
            <person name="Sommer R.J."/>
        </authorList>
    </citation>
    <scope>NUCLEOTIDE SEQUENCE</scope>
    <source>
        <strain evidence="2">RS0144</strain>
    </source>
</reference>
<feature type="non-terminal residue" evidence="2">
    <location>
        <position position="1"/>
    </location>
</feature>
<dbReference type="Proteomes" id="UP001432027">
    <property type="component" value="Unassembled WGS sequence"/>
</dbReference>
<dbReference type="PROSITE" id="PS50181">
    <property type="entry name" value="FBOX"/>
    <property type="match status" value="1"/>
</dbReference>
<keyword evidence="3" id="KW-1185">Reference proteome</keyword>
<dbReference type="EMBL" id="BTSX01000003">
    <property type="protein sequence ID" value="GMS90013.1"/>
    <property type="molecule type" value="Genomic_DNA"/>
</dbReference>
<organism evidence="2 3">
    <name type="scientific">Pristionchus entomophagus</name>
    <dbReference type="NCBI Taxonomy" id="358040"/>
    <lineage>
        <taxon>Eukaryota</taxon>
        <taxon>Metazoa</taxon>
        <taxon>Ecdysozoa</taxon>
        <taxon>Nematoda</taxon>
        <taxon>Chromadorea</taxon>
        <taxon>Rhabditida</taxon>
        <taxon>Rhabditina</taxon>
        <taxon>Diplogasteromorpha</taxon>
        <taxon>Diplogasteroidea</taxon>
        <taxon>Neodiplogasteridae</taxon>
        <taxon>Pristionchus</taxon>
    </lineage>
</organism>
<gene>
    <name evidence="2" type="ORF">PENTCL1PPCAC_12188</name>
</gene>
<feature type="domain" description="F-box" evidence="1">
    <location>
        <begin position="69"/>
        <end position="105"/>
    </location>
</feature>